<dbReference type="InterPro" id="IPR003593">
    <property type="entry name" value="AAA+_ATPase"/>
</dbReference>
<dbReference type="STRING" id="1715989.NITINOP_3186"/>
<dbReference type="InterPro" id="IPR005116">
    <property type="entry name" value="Transp-assoc_OB_typ1"/>
</dbReference>
<evidence type="ECO:0000313" key="8">
    <source>
        <dbReference type="EMBL" id="CUQ68158.1"/>
    </source>
</evidence>
<proteinExistence type="predicted"/>
<dbReference type="GO" id="GO:0016887">
    <property type="term" value="F:ATP hydrolysis activity"/>
    <property type="evidence" value="ECO:0007669"/>
    <property type="project" value="InterPro"/>
</dbReference>
<keyword evidence="4 8" id="KW-0067">ATP-binding</keyword>
<protein>
    <submittedName>
        <fullName evidence="8">Molybdate ABC transporter, ATP-binding protein</fullName>
    </submittedName>
</protein>
<dbReference type="PROSITE" id="PS51866">
    <property type="entry name" value="MOP"/>
    <property type="match status" value="1"/>
</dbReference>
<dbReference type="InterPro" id="IPR004606">
    <property type="entry name" value="Mop_domain"/>
</dbReference>
<dbReference type="PROSITE" id="PS00211">
    <property type="entry name" value="ABC_TRANSPORTER_1"/>
    <property type="match status" value="1"/>
</dbReference>
<dbReference type="SUPFAM" id="SSF50331">
    <property type="entry name" value="MOP-like"/>
    <property type="match status" value="1"/>
</dbReference>
<name>A0A0S4KYC3_9BACT</name>
<dbReference type="InterPro" id="IPR050093">
    <property type="entry name" value="ABC_SmlMolc_Importer"/>
</dbReference>
<dbReference type="GO" id="GO:0015697">
    <property type="term" value="P:quaternary ammonium group transport"/>
    <property type="evidence" value="ECO:0007669"/>
    <property type="project" value="UniProtKB-ARBA"/>
</dbReference>
<sequence>MAAELMADIEKAYLNGPLIRAKFSMPVDHGHVAVLFGLSGSGKTTVLRCLAGLERLTKGRIIFNGDIWADVERGIMVPPQRRAVGFVFQDYALFPHLTVAENIAYGMSSCSRSERQRRLASLLEQMQLTGLERRKPQTLSGGQQQRVALARALARNPRLLLLDEPLSALDLPTQLRLRGELRALLHQIGIPAILITHDWSEVLSLGDSVVVMAQGGVLQTGSPQEVFTRPTHPDVAALVGVDTLVPGEVVQREAGLVHVQVGARTIVAIDSPEDGFTACYVSIRGENVALDREPMAAGSARNHLAGQVVEIQPSGQLDRVVVDVGFRLVALVTPLAVKELKLTQGSPITATIKAAAIHIIPR</sequence>
<evidence type="ECO:0000313" key="9">
    <source>
        <dbReference type="Proteomes" id="UP000066284"/>
    </source>
</evidence>
<evidence type="ECO:0000256" key="1">
    <source>
        <dbReference type="ARBA" id="ARBA00022448"/>
    </source>
</evidence>
<evidence type="ECO:0000259" key="6">
    <source>
        <dbReference type="PROSITE" id="PS50893"/>
    </source>
</evidence>
<feature type="domain" description="Mop" evidence="7">
    <location>
        <begin position="297"/>
        <end position="361"/>
    </location>
</feature>
<accession>A0A0S4KYC3</accession>
<evidence type="ECO:0000256" key="5">
    <source>
        <dbReference type="PROSITE-ProRule" id="PRU01213"/>
    </source>
</evidence>
<organism evidence="8 9">
    <name type="scientific">Candidatus Nitrospira inopinata</name>
    <dbReference type="NCBI Taxonomy" id="1715989"/>
    <lineage>
        <taxon>Bacteria</taxon>
        <taxon>Pseudomonadati</taxon>
        <taxon>Nitrospirota</taxon>
        <taxon>Nitrospiria</taxon>
        <taxon>Nitrospirales</taxon>
        <taxon>Nitrospiraceae</taxon>
        <taxon>Nitrospira</taxon>
    </lineage>
</organism>
<gene>
    <name evidence="8" type="primary">modC</name>
    <name evidence="8" type="ORF">NITINOP_3186</name>
</gene>
<dbReference type="SMART" id="SM00382">
    <property type="entry name" value="AAA"/>
    <property type="match status" value="1"/>
</dbReference>
<dbReference type="GO" id="GO:0015689">
    <property type="term" value="P:molybdate ion transport"/>
    <property type="evidence" value="ECO:0007669"/>
    <property type="project" value="InterPro"/>
</dbReference>
<dbReference type="OrthoDB" id="9790614at2"/>
<dbReference type="InterPro" id="IPR017871">
    <property type="entry name" value="ABC_transporter-like_CS"/>
</dbReference>
<dbReference type="Pfam" id="PF00005">
    <property type="entry name" value="ABC_tran"/>
    <property type="match status" value="1"/>
</dbReference>
<keyword evidence="1" id="KW-0813">Transport</keyword>
<keyword evidence="9" id="KW-1185">Reference proteome</keyword>
<evidence type="ECO:0000256" key="2">
    <source>
        <dbReference type="ARBA" id="ARBA00022505"/>
    </source>
</evidence>
<dbReference type="Pfam" id="PF03459">
    <property type="entry name" value="TOBE"/>
    <property type="match status" value="1"/>
</dbReference>
<dbReference type="PROSITE" id="PS50893">
    <property type="entry name" value="ABC_TRANSPORTER_2"/>
    <property type="match status" value="1"/>
</dbReference>
<dbReference type="SUPFAM" id="SSF52540">
    <property type="entry name" value="P-loop containing nucleoside triphosphate hydrolases"/>
    <property type="match status" value="1"/>
</dbReference>
<dbReference type="InterPro" id="IPR003439">
    <property type="entry name" value="ABC_transporter-like_ATP-bd"/>
</dbReference>
<dbReference type="InterPro" id="IPR027417">
    <property type="entry name" value="P-loop_NTPase"/>
</dbReference>
<dbReference type="FunFam" id="3.40.50.300:FF:000425">
    <property type="entry name" value="Probable ABC transporter, ATP-binding subunit"/>
    <property type="match status" value="1"/>
</dbReference>
<dbReference type="Gene3D" id="3.40.50.300">
    <property type="entry name" value="P-loop containing nucleotide triphosphate hydrolases"/>
    <property type="match status" value="1"/>
</dbReference>
<dbReference type="InterPro" id="IPR008995">
    <property type="entry name" value="Mo/tungstate-bd_C_term_dom"/>
</dbReference>
<evidence type="ECO:0000256" key="3">
    <source>
        <dbReference type="ARBA" id="ARBA00022741"/>
    </source>
</evidence>
<dbReference type="RefSeq" id="WP_062487251.1">
    <property type="nucleotide sequence ID" value="NZ_LN885086.1"/>
</dbReference>
<evidence type="ECO:0000259" key="7">
    <source>
        <dbReference type="PROSITE" id="PS51866"/>
    </source>
</evidence>
<evidence type="ECO:0000256" key="4">
    <source>
        <dbReference type="ARBA" id="ARBA00022840"/>
    </source>
</evidence>
<dbReference type="EMBL" id="LN885086">
    <property type="protein sequence ID" value="CUQ68158.1"/>
    <property type="molecule type" value="Genomic_DNA"/>
</dbReference>
<dbReference type="Proteomes" id="UP000066284">
    <property type="component" value="Chromosome 1"/>
</dbReference>
<dbReference type="GO" id="GO:0005524">
    <property type="term" value="F:ATP binding"/>
    <property type="evidence" value="ECO:0007669"/>
    <property type="project" value="UniProtKB-KW"/>
</dbReference>
<dbReference type="PANTHER" id="PTHR42781:SF4">
    <property type="entry name" value="SPERMIDINE_PUTRESCINE IMPORT ATP-BINDING PROTEIN POTA"/>
    <property type="match status" value="1"/>
</dbReference>
<keyword evidence="3" id="KW-0547">Nucleotide-binding</keyword>
<feature type="domain" description="ABC transporter" evidence="6">
    <location>
        <begin position="4"/>
        <end position="239"/>
    </location>
</feature>
<dbReference type="Gene3D" id="2.40.50.100">
    <property type="match status" value="1"/>
</dbReference>
<keyword evidence="2 5" id="KW-0500">Molybdenum</keyword>
<dbReference type="KEGG" id="nio:NITINOP_3186"/>
<dbReference type="PANTHER" id="PTHR42781">
    <property type="entry name" value="SPERMIDINE/PUTRESCINE IMPORT ATP-BINDING PROTEIN POTA"/>
    <property type="match status" value="1"/>
</dbReference>
<reference evidence="9" key="1">
    <citation type="submission" date="2015-09" db="EMBL/GenBank/DDBJ databases">
        <authorList>
            <person name="Daims H."/>
        </authorList>
    </citation>
    <scope>NUCLEOTIDE SEQUENCE [LARGE SCALE GENOMIC DNA]</scope>
</reference>
<dbReference type="AlphaFoldDB" id="A0A0S4KYC3"/>